<keyword evidence="3" id="KW-1185">Reference proteome</keyword>
<proteinExistence type="predicted"/>
<evidence type="ECO:0000256" key="1">
    <source>
        <dbReference type="SAM" id="MobiDB-lite"/>
    </source>
</evidence>
<sequence>MPPQRTAKDERSSSSTHKNTKTPKHLASTGISAENYFALKVHVKDILLPGTPGFEGKRFDKASMDLYRGWLNHALETIGPKFFRAGGSGLVWPGDNKSIYKTVHKVVYELSWKMRKARKMKGTGGGIGAVSQDAEDEAKSEDKAGPAGDIDVAEAVVEVGGGVVQREALNELAGVEMLEQSQGGEMIVVGQDNQDREATVEEQEEKALGLEQLYILAQPGASTELLDLNGGDYINWDELIDFNPAEPIIGLTFY</sequence>
<protein>
    <submittedName>
        <fullName evidence="2">Uncharacterized protein</fullName>
    </submittedName>
</protein>
<reference evidence="2 3" key="1">
    <citation type="journal article" date="2018" name="Nat. Ecol. Evol.">
        <title>Pezizomycetes genomes reveal the molecular basis of ectomycorrhizal truffle lifestyle.</title>
        <authorList>
            <person name="Murat C."/>
            <person name="Payen T."/>
            <person name="Noel B."/>
            <person name="Kuo A."/>
            <person name="Morin E."/>
            <person name="Chen J."/>
            <person name="Kohler A."/>
            <person name="Krizsan K."/>
            <person name="Balestrini R."/>
            <person name="Da Silva C."/>
            <person name="Montanini B."/>
            <person name="Hainaut M."/>
            <person name="Levati E."/>
            <person name="Barry K.W."/>
            <person name="Belfiori B."/>
            <person name="Cichocki N."/>
            <person name="Clum A."/>
            <person name="Dockter R.B."/>
            <person name="Fauchery L."/>
            <person name="Guy J."/>
            <person name="Iotti M."/>
            <person name="Le Tacon F."/>
            <person name="Lindquist E.A."/>
            <person name="Lipzen A."/>
            <person name="Malagnac F."/>
            <person name="Mello A."/>
            <person name="Molinier V."/>
            <person name="Miyauchi S."/>
            <person name="Poulain J."/>
            <person name="Riccioni C."/>
            <person name="Rubini A."/>
            <person name="Sitrit Y."/>
            <person name="Splivallo R."/>
            <person name="Traeger S."/>
            <person name="Wang M."/>
            <person name="Zifcakova L."/>
            <person name="Wipf D."/>
            <person name="Zambonelli A."/>
            <person name="Paolocci F."/>
            <person name="Nowrousian M."/>
            <person name="Ottonello S."/>
            <person name="Baldrian P."/>
            <person name="Spatafora J.W."/>
            <person name="Henrissat B."/>
            <person name="Nagy L.G."/>
            <person name="Aury J.M."/>
            <person name="Wincker P."/>
            <person name="Grigoriev I.V."/>
            <person name="Bonfante P."/>
            <person name="Martin F.M."/>
        </authorList>
    </citation>
    <scope>NUCLEOTIDE SEQUENCE [LARGE SCALE GENOMIC DNA]</scope>
    <source>
        <strain evidence="2 3">120613-1</strain>
    </source>
</reference>
<dbReference type="PROSITE" id="PS00018">
    <property type="entry name" value="EF_HAND_1"/>
    <property type="match status" value="1"/>
</dbReference>
<evidence type="ECO:0000313" key="3">
    <source>
        <dbReference type="Proteomes" id="UP000276215"/>
    </source>
</evidence>
<feature type="region of interest" description="Disordered" evidence="1">
    <location>
        <begin position="1"/>
        <end position="26"/>
    </location>
</feature>
<dbReference type="EMBL" id="ML120379">
    <property type="protein sequence ID" value="RPB00581.1"/>
    <property type="molecule type" value="Genomic_DNA"/>
</dbReference>
<dbReference type="AlphaFoldDB" id="A0A3N4JWS6"/>
<feature type="compositionally biased region" description="Basic and acidic residues" evidence="1">
    <location>
        <begin position="1"/>
        <end position="12"/>
    </location>
</feature>
<accession>A0A3N4JWS6</accession>
<dbReference type="Proteomes" id="UP000276215">
    <property type="component" value="Unassembled WGS sequence"/>
</dbReference>
<organism evidence="2 3">
    <name type="scientific">Choiromyces venosus 120613-1</name>
    <dbReference type="NCBI Taxonomy" id="1336337"/>
    <lineage>
        <taxon>Eukaryota</taxon>
        <taxon>Fungi</taxon>
        <taxon>Dikarya</taxon>
        <taxon>Ascomycota</taxon>
        <taxon>Pezizomycotina</taxon>
        <taxon>Pezizomycetes</taxon>
        <taxon>Pezizales</taxon>
        <taxon>Tuberaceae</taxon>
        <taxon>Choiromyces</taxon>
    </lineage>
</organism>
<dbReference type="OrthoDB" id="5479211at2759"/>
<dbReference type="InterPro" id="IPR018247">
    <property type="entry name" value="EF_Hand_1_Ca_BS"/>
</dbReference>
<name>A0A3N4JWS6_9PEZI</name>
<gene>
    <name evidence="2" type="ORF">L873DRAFT_1842974</name>
</gene>
<feature type="region of interest" description="Disordered" evidence="1">
    <location>
        <begin position="123"/>
        <end position="147"/>
    </location>
</feature>
<evidence type="ECO:0000313" key="2">
    <source>
        <dbReference type="EMBL" id="RPB00581.1"/>
    </source>
</evidence>